<dbReference type="KEGG" id="qsa:O6P43_028193"/>
<feature type="compositionally biased region" description="Low complexity" evidence="1">
    <location>
        <begin position="79"/>
        <end position="88"/>
    </location>
</feature>
<evidence type="ECO:0000313" key="3">
    <source>
        <dbReference type="Proteomes" id="UP001163823"/>
    </source>
</evidence>
<feature type="compositionally biased region" description="Polar residues" evidence="1">
    <location>
        <begin position="22"/>
        <end position="41"/>
    </location>
</feature>
<reference evidence="2" key="1">
    <citation type="journal article" date="2023" name="Science">
        <title>Elucidation of the pathway for biosynthesis of saponin adjuvants from the soapbark tree.</title>
        <authorList>
            <person name="Reed J."/>
            <person name="Orme A."/>
            <person name="El-Demerdash A."/>
            <person name="Owen C."/>
            <person name="Martin L.B.B."/>
            <person name="Misra R.C."/>
            <person name="Kikuchi S."/>
            <person name="Rejzek M."/>
            <person name="Martin A.C."/>
            <person name="Harkess A."/>
            <person name="Leebens-Mack J."/>
            <person name="Louveau T."/>
            <person name="Stephenson M.J."/>
            <person name="Osbourn A."/>
        </authorList>
    </citation>
    <scope>NUCLEOTIDE SEQUENCE</scope>
    <source>
        <strain evidence="2">S10</strain>
    </source>
</reference>
<sequence>MDNNDNFSKRESKSSGKPPTRLQKQAPASLQLDQAAGTTPANPYYPSPESSRAIPLLSPLILSPQPLPGISVKENRLPGNGNNEGQGNSSAMQGTRWQHPAVAPFTEPSSLFSFFQAQCGIVNRAR</sequence>
<protein>
    <submittedName>
        <fullName evidence="2">Major viral transcription factor</fullName>
    </submittedName>
</protein>
<organism evidence="2 3">
    <name type="scientific">Quillaja saponaria</name>
    <name type="common">Soap bark tree</name>
    <dbReference type="NCBI Taxonomy" id="32244"/>
    <lineage>
        <taxon>Eukaryota</taxon>
        <taxon>Viridiplantae</taxon>
        <taxon>Streptophyta</taxon>
        <taxon>Embryophyta</taxon>
        <taxon>Tracheophyta</taxon>
        <taxon>Spermatophyta</taxon>
        <taxon>Magnoliopsida</taxon>
        <taxon>eudicotyledons</taxon>
        <taxon>Gunneridae</taxon>
        <taxon>Pentapetalae</taxon>
        <taxon>rosids</taxon>
        <taxon>fabids</taxon>
        <taxon>Fabales</taxon>
        <taxon>Quillajaceae</taxon>
        <taxon>Quillaja</taxon>
    </lineage>
</organism>
<proteinExistence type="predicted"/>
<dbReference type="GO" id="GO:0019083">
    <property type="term" value="P:viral transcription"/>
    <property type="evidence" value="ECO:0007669"/>
    <property type="project" value="UniProtKB-KW"/>
</dbReference>
<keyword evidence="3" id="KW-1185">Reference proteome</keyword>
<evidence type="ECO:0000256" key="1">
    <source>
        <dbReference type="SAM" id="MobiDB-lite"/>
    </source>
</evidence>
<gene>
    <name evidence="2" type="ORF">O6P43_028193</name>
</gene>
<accession>A0AAD7KX07</accession>
<dbReference type="AlphaFoldDB" id="A0AAD7KX07"/>
<name>A0AAD7KX07_QUISA</name>
<keyword evidence="2" id="KW-1195">Viral transcription</keyword>
<dbReference type="EMBL" id="JARAOO010000012">
    <property type="protein sequence ID" value="KAJ7947604.1"/>
    <property type="molecule type" value="Genomic_DNA"/>
</dbReference>
<feature type="region of interest" description="Disordered" evidence="1">
    <location>
        <begin position="67"/>
        <end position="96"/>
    </location>
</feature>
<feature type="region of interest" description="Disordered" evidence="1">
    <location>
        <begin position="1"/>
        <end position="51"/>
    </location>
</feature>
<dbReference type="PANTHER" id="PTHR33912">
    <property type="entry name" value="OS01G0939400 PROTEIN"/>
    <property type="match status" value="1"/>
</dbReference>
<evidence type="ECO:0000313" key="2">
    <source>
        <dbReference type="EMBL" id="KAJ7947604.1"/>
    </source>
</evidence>
<dbReference type="InterPro" id="IPR040381">
    <property type="entry name" value="At4g14450-like"/>
</dbReference>
<dbReference type="PANTHER" id="PTHR33912:SF5">
    <property type="entry name" value="F22G5.17"/>
    <property type="match status" value="1"/>
</dbReference>
<comment type="caution">
    <text evidence="2">The sequence shown here is derived from an EMBL/GenBank/DDBJ whole genome shotgun (WGS) entry which is preliminary data.</text>
</comment>
<dbReference type="Proteomes" id="UP001163823">
    <property type="component" value="Chromosome 12"/>
</dbReference>